<dbReference type="SMART" id="SM00829">
    <property type="entry name" value="PKS_ER"/>
    <property type="match status" value="1"/>
</dbReference>
<dbReference type="InterPro" id="IPR047618">
    <property type="entry name" value="QOR-like"/>
</dbReference>
<dbReference type="PANTHER" id="PTHR48106:SF13">
    <property type="entry name" value="QUINONE OXIDOREDUCTASE-RELATED"/>
    <property type="match status" value="1"/>
</dbReference>
<dbReference type="InterPro" id="IPR011032">
    <property type="entry name" value="GroES-like_sf"/>
</dbReference>
<evidence type="ECO:0000256" key="4">
    <source>
        <dbReference type="ARBA" id="ARBA00070796"/>
    </source>
</evidence>
<gene>
    <name evidence="6" type="ORF">EJ06DRAFT_534769</name>
</gene>
<protein>
    <recommendedName>
        <fullName evidence="4">Probable quinone oxidoreductase</fullName>
    </recommendedName>
    <alternativeName>
        <fullName evidence="3">NADPH:quinone reductase</fullName>
    </alternativeName>
</protein>
<dbReference type="SUPFAM" id="SSF50129">
    <property type="entry name" value="GroES-like"/>
    <property type="match status" value="1"/>
</dbReference>
<dbReference type="SUPFAM" id="SSF51735">
    <property type="entry name" value="NAD(P)-binding Rossmann-fold domains"/>
    <property type="match status" value="1"/>
</dbReference>
<accession>A0A6G1HIE9</accession>
<dbReference type="Gene3D" id="3.90.180.10">
    <property type="entry name" value="Medium-chain alcohol dehydrogenases, catalytic domain"/>
    <property type="match status" value="1"/>
</dbReference>
<proteinExistence type="predicted"/>
<reference evidence="6" key="1">
    <citation type="journal article" date="2020" name="Stud. Mycol.">
        <title>101 Dothideomycetes genomes: a test case for predicting lifestyles and emergence of pathogens.</title>
        <authorList>
            <person name="Haridas S."/>
            <person name="Albert R."/>
            <person name="Binder M."/>
            <person name="Bloem J."/>
            <person name="Labutti K."/>
            <person name="Salamov A."/>
            <person name="Andreopoulos B."/>
            <person name="Baker S."/>
            <person name="Barry K."/>
            <person name="Bills G."/>
            <person name="Bluhm B."/>
            <person name="Cannon C."/>
            <person name="Castanera R."/>
            <person name="Culley D."/>
            <person name="Daum C."/>
            <person name="Ezra D."/>
            <person name="Gonzalez J."/>
            <person name="Henrissat B."/>
            <person name="Kuo A."/>
            <person name="Liang C."/>
            <person name="Lipzen A."/>
            <person name="Lutzoni F."/>
            <person name="Magnuson J."/>
            <person name="Mondo S."/>
            <person name="Nolan M."/>
            <person name="Ohm R."/>
            <person name="Pangilinan J."/>
            <person name="Park H.-J."/>
            <person name="Ramirez L."/>
            <person name="Alfaro M."/>
            <person name="Sun H."/>
            <person name="Tritt A."/>
            <person name="Yoshinaga Y."/>
            <person name="Zwiers L.-H."/>
            <person name="Turgeon B."/>
            <person name="Goodwin S."/>
            <person name="Spatafora J."/>
            <person name="Crous P."/>
            <person name="Grigoriev I."/>
        </authorList>
    </citation>
    <scope>NUCLEOTIDE SEQUENCE</scope>
    <source>
        <strain evidence="6">CBS 262.69</strain>
    </source>
</reference>
<dbReference type="GO" id="GO:0070402">
    <property type="term" value="F:NADPH binding"/>
    <property type="evidence" value="ECO:0007669"/>
    <property type="project" value="TreeGrafter"/>
</dbReference>
<feature type="domain" description="Enoyl reductase (ER)" evidence="5">
    <location>
        <begin position="18"/>
        <end position="327"/>
    </location>
</feature>
<keyword evidence="1" id="KW-0521">NADP</keyword>
<dbReference type="Pfam" id="PF08240">
    <property type="entry name" value="ADH_N"/>
    <property type="match status" value="1"/>
</dbReference>
<dbReference type="GO" id="GO:0003960">
    <property type="term" value="F:quinone reductase (NADPH) activity"/>
    <property type="evidence" value="ECO:0007669"/>
    <property type="project" value="InterPro"/>
</dbReference>
<dbReference type="InterPro" id="IPR020843">
    <property type="entry name" value="ER"/>
</dbReference>
<dbReference type="GO" id="GO:0035925">
    <property type="term" value="F:mRNA 3'-UTR AU-rich region binding"/>
    <property type="evidence" value="ECO:0007669"/>
    <property type="project" value="TreeGrafter"/>
</dbReference>
<dbReference type="GO" id="GO:0005829">
    <property type="term" value="C:cytosol"/>
    <property type="evidence" value="ECO:0007669"/>
    <property type="project" value="TreeGrafter"/>
</dbReference>
<dbReference type="Gene3D" id="3.40.50.720">
    <property type="entry name" value="NAD(P)-binding Rossmann-like Domain"/>
    <property type="match status" value="1"/>
</dbReference>
<dbReference type="CDD" id="cd05286">
    <property type="entry name" value="QOR2"/>
    <property type="match status" value="1"/>
</dbReference>
<dbReference type="InterPro" id="IPR013154">
    <property type="entry name" value="ADH-like_N"/>
</dbReference>
<dbReference type="AlphaFoldDB" id="A0A6G1HIE9"/>
<keyword evidence="7" id="KW-1185">Reference proteome</keyword>
<organism evidence="6 7">
    <name type="scientific">Trichodelitschia bisporula</name>
    <dbReference type="NCBI Taxonomy" id="703511"/>
    <lineage>
        <taxon>Eukaryota</taxon>
        <taxon>Fungi</taxon>
        <taxon>Dikarya</taxon>
        <taxon>Ascomycota</taxon>
        <taxon>Pezizomycotina</taxon>
        <taxon>Dothideomycetes</taxon>
        <taxon>Dothideomycetes incertae sedis</taxon>
        <taxon>Phaeotrichales</taxon>
        <taxon>Phaeotrichaceae</taxon>
        <taxon>Trichodelitschia</taxon>
    </lineage>
</organism>
<name>A0A6G1HIE9_9PEZI</name>
<evidence type="ECO:0000256" key="1">
    <source>
        <dbReference type="ARBA" id="ARBA00022857"/>
    </source>
</evidence>
<evidence type="ECO:0000313" key="6">
    <source>
        <dbReference type="EMBL" id="KAF2395627.1"/>
    </source>
</evidence>
<dbReference type="EMBL" id="ML996712">
    <property type="protein sequence ID" value="KAF2395627.1"/>
    <property type="molecule type" value="Genomic_DNA"/>
</dbReference>
<dbReference type="OrthoDB" id="48317at2759"/>
<sequence length="329" mass="34807">MASEIPKAGPAVVIYKTGGREVLEYTPDAPVPSPGKGQVLVKNEFIGVNYIDTYFRTGLYPAPKMPYILGREASGTVLSVGSGNIYGLTPGDRVAYMGEGTYAEYSLASAAMATKIPEGVGGDVAAAALLQGLTALTFVREAYEVKKGDWILVHAAAGGVGGLMVELVKILGGKVIATVGEGKEGVARKLGADVVCGYETEEIKRVVAEATGGKGVAAVFDGVGKATFDVDLEVLARKGTLVSFGNASGPVEPVALFRLTAKNIKLLRPTLMGYVAEREEWEAYTKELWDMVAKGVDVRVHDVYPLKEVARAHEDLEGRKTMGKVLLKP</sequence>
<evidence type="ECO:0000313" key="7">
    <source>
        <dbReference type="Proteomes" id="UP000799640"/>
    </source>
</evidence>
<keyword evidence="2" id="KW-0560">Oxidoreductase</keyword>
<dbReference type="PANTHER" id="PTHR48106">
    <property type="entry name" value="QUINONE OXIDOREDUCTASE PIG3-RELATED"/>
    <property type="match status" value="1"/>
</dbReference>
<dbReference type="InterPro" id="IPR013149">
    <property type="entry name" value="ADH-like_C"/>
</dbReference>
<evidence type="ECO:0000256" key="3">
    <source>
        <dbReference type="ARBA" id="ARBA00043088"/>
    </source>
</evidence>
<evidence type="ECO:0000256" key="2">
    <source>
        <dbReference type="ARBA" id="ARBA00023002"/>
    </source>
</evidence>
<dbReference type="FunFam" id="3.40.50.720:FF:000053">
    <property type="entry name" value="Quinone oxidoreductase 1"/>
    <property type="match status" value="1"/>
</dbReference>
<dbReference type="Pfam" id="PF00107">
    <property type="entry name" value="ADH_zinc_N"/>
    <property type="match status" value="1"/>
</dbReference>
<evidence type="ECO:0000259" key="5">
    <source>
        <dbReference type="SMART" id="SM00829"/>
    </source>
</evidence>
<dbReference type="InterPro" id="IPR036291">
    <property type="entry name" value="NAD(P)-bd_dom_sf"/>
</dbReference>
<dbReference type="Proteomes" id="UP000799640">
    <property type="component" value="Unassembled WGS sequence"/>
</dbReference>